<dbReference type="InterPro" id="IPR050550">
    <property type="entry name" value="SEC23_SEC24_subfamily"/>
</dbReference>
<reference evidence="18 19" key="1">
    <citation type="journal article" date="2013" name="Genome Biol.">
        <title>Genome of Acanthamoeba castellanii highlights extensive lateral gene transfer and early evolution of tyrosine kinase signaling.</title>
        <authorList>
            <person name="Clarke M."/>
            <person name="Lohan A.J."/>
            <person name="Liu B."/>
            <person name="Lagkouvardos I."/>
            <person name="Roy S."/>
            <person name="Zafar N."/>
            <person name="Bertelli C."/>
            <person name="Schilde C."/>
            <person name="Kianianmomeni A."/>
            <person name="Burglin T.R."/>
            <person name="Frech C."/>
            <person name="Turcotte B."/>
            <person name="Kopec K.O."/>
            <person name="Synnott J.M."/>
            <person name="Choo C."/>
            <person name="Paponov I."/>
            <person name="Finkler A."/>
            <person name="Soon Heng Tan C."/>
            <person name="Hutchins A.P."/>
            <person name="Weinmeier T."/>
            <person name="Rattei T."/>
            <person name="Chu J.S."/>
            <person name="Gimenez G."/>
            <person name="Irimia M."/>
            <person name="Rigden D.J."/>
            <person name="Fitzpatrick D.A."/>
            <person name="Lorenzo-Morales J."/>
            <person name="Bateman A."/>
            <person name="Chiu C.H."/>
            <person name="Tang P."/>
            <person name="Hegemann P."/>
            <person name="Fromm H."/>
            <person name="Raoult D."/>
            <person name="Greub G."/>
            <person name="Miranda-Saavedra D."/>
            <person name="Chen N."/>
            <person name="Nash P."/>
            <person name="Ginger M.L."/>
            <person name="Horn M."/>
            <person name="Schaap P."/>
            <person name="Caler L."/>
            <person name="Loftus B."/>
        </authorList>
    </citation>
    <scope>NUCLEOTIDE SEQUENCE [LARGE SCALE GENOMIC DNA]</scope>
    <source>
        <strain evidence="18 19">Neff</strain>
    </source>
</reference>
<dbReference type="Pfam" id="PF04810">
    <property type="entry name" value="zf-Sec23_Sec24"/>
    <property type="match status" value="1"/>
</dbReference>
<dbReference type="GeneID" id="14919605"/>
<dbReference type="Pfam" id="PF08033">
    <property type="entry name" value="Sec23_BS"/>
    <property type="match status" value="1"/>
</dbReference>
<feature type="domain" description="Zinc finger Sec23/Sec24-type" evidence="14">
    <location>
        <begin position="336"/>
        <end position="374"/>
    </location>
</feature>
<feature type="compositionally biased region" description="Low complexity" evidence="12">
    <location>
        <begin position="52"/>
        <end position="68"/>
    </location>
</feature>
<dbReference type="PANTHER" id="PTHR13803:SF39">
    <property type="entry name" value="SECRETORY 24AB, ISOFORM A"/>
    <property type="match status" value="1"/>
</dbReference>
<comment type="similarity">
    <text evidence="4">Belongs to the SEC23/SEC24 family. SEC24 subfamily.</text>
</comment>
<evidence type="ECO:0000256" key="3">
    <source>
        <dbReference type="ARBA" id="ARBA00004586"/>
    </source>
</evidence>
<dbReference type="GO" id="GO:0070971">
    <property type="term" value="C:endoplasmic reticulum exit site"/>
    <property type="evidence" value="ECO:0007669"/>
    <property type="project" value="TreeGrafter"/>
</dbReference>
<feature type="region of interest" description="Disordered" evidence="12">
    <location>
        <begin position="159"/>
        <end position="190"/>
    </location>
</feature>
<dbReference type="InterPro" id="IPR041742">
    <property type="entry name" value="Sec24-like_trunk_dom"/>
</dbReference>
<evidence type="ECO:0000256" key="2">
    <source>
        <dbReference type="ARBA" id="ARBA00004496"/>
    </source>
</evidence>
<evidence type="ECO:0000256" key="6">
    <source>
        <dbReference type="ARBA" id="ARBA00022490"/>
    </source>
</evidence>
<protein>
    <submittedName>
        <fullName evidence="18">Sec23/Sec24 trunk domain containing protein</fullName>
    </submittedName>
</protein>
<dbReference type="GO" id="GO:0000139">
    <property type="term" value="C:Golgi membrane"/>
    <property type="evidence" value="ECO:0007669"/>
    <property type="project" value="UniProtKB-SubCell"/>
</dbReference>
<evidence type="ECO:0000313" key="18">
    <source>
        <dbReference type="EMBL" id="ELR18809.1"/>
    </source>
</evidence>
<dbReference type="CDD" id="cd01479">
    <property type="entry name" value="Sec24-like"/>
    <property type="match status" value="1"/>
</dbReference>
<keyword evidence="8" id="KW-0931">ER-Golgi transport</keyword>
<evidence type="ECO:0000256" key="4">
    <source>
        <dbReference type="ARBA" id="ARBA00008334"/>
    </source>
</evidence>
<dbReference type="InterPro" id="IPR007123">
    <property type="entry name" value="Gelsolin-like_dom"/>
</dbReference>
<evidence type="ECO:0000256" key="9">
    <source>
        <dbReference type="ARBA" id="ARBA00022927"/>
    </source>
</evidence>
<evidence type="ECO:0000259" key="15">
    <source>
        <dbReference type="Pfam" id="PF04811"/>
    </source>
</evidence>
<feature type="domain" description="Gelsolin-like" evidence="13">
    <location>
        <begin position="885"/>
        <end position="944"/>
    </location>
</feature>
<keyword evidence="5" id="KW-0813">Transport</keyword>
<proteinExistence type="inferred from homology"/>
<dbReference type="Gene3D" id="3.40.20.10">
    <property type="entry name" value="Severin"/>
    <property type="match status" value="1"/>
</dbReference>
<evidence type="ECO:0000256" key="5">
    <source>
        <dbReference type="ARBA" id="ARBA00022448"/>
    </source>
</evidence>
<dbReference type="SUPFAM" id="SSF81995">
    <property type="entry name" value="beta-sandwich domain of Sec23/24"/>
    <property type="match status" value="1"/>
</dbReference>
<evidence type="ECO:0000259" key="14">
    <source>
        <dbReference type="Pfam" id="PF04810"/>
    </source>
</evidence>
<keyword evidence="7" id="KW-0256">Endoplasmic reticulum</keyword>
<dbReference type="SUPFAM" id="SSF53300">
    <property type="entry name" value="vWA-like"/>
    <property type="match status" value="1"/>
</dbReference>
<evidence type="ECO:0000256" key="11">
    <source>
        <dbReference type="ARBA" id="ARBA00023136"/>
    </source>
</evidence>
<feature type="compositionally biased region" description="Gly residues" evidence="12">
    <location>
        <begin position="234"/>
        <end position="248"/>
    </location>
</feature>
<keyword evidence="11" id="KW-0472">Membrane</keyword>
<dbReference type="STRING" id="1257118.L8GZW6"/>
<evidence type="ECO:0000259" key="17">
    <source>
        <dbReference type="Pfam" id="PF08033"/>
    </source>
</evidence>
<comment type="subcellular location">
    <subcellularLocation>
        <location evidence="2">Cytoplasm</location>
    </subcellularLocation>
    <subcellularLocation>
        <location evidence="3">Endoplasmic reticulum membrane</location>
    </subcellularLocation>
    <subcellularLocation>
        <location evidence="1">Golgi apparatus membrane</location>
    </subcellularLocation>
</comment>
<evidence type="ECO:0000256" key="1">
    <source>
        <dbReference type="ARBA" id="ARBA00004394"/>
    </source>
</evidence>
<dbReference type="OMA" id="AVECSKQ"/>
<dbReference type="InterPro" id="IPR006900">
    <property type="entry name" value="Sec23/24_helical_dom"/>
</dbReference>
<dbReference type="Gene3D" id="1.20.120.730">
    <property type="entry name" value="Sec23/Sec24 helical domain"/>
    <property type="match status" value="1"/>
</dbReference>
<name>L8GZW6_ACACF</name>
<dbReference type="InterPro" id="IPR006896">
    <property type="entry name" value="Sec23/24_trunk_dom"/>
</dbReference>
<accession>L8GZW6</accession>
<dbReference type="InterPro" id="IPR036175">
    <property type="entry name" value="Sec23/24_helical_dom_sf"/>
</dbReference>
<evidence type="ECO:0000256" key="7">
    <source>
        <dbReference type="ARBA" id="ARBA00022824"/>
    </source>
</evidence>
<feature type="domain" description="Sec23/Sec24 helical" evidence="16">
    <location>
        <begin position="757"/>
        <end position="859"/>
    </location>
</feature>
<feature type="domain" description="Sec23/Sec24 trunk" evidence="15">
    <location>
        <begin position="411"/>
        <end position="653"/>
    </location>
</feature>
<keyword evidence="19" id="KW-1185">Reference proteome</keyword>
<dbReference type="RefSeq" id="XP_004340865.1">
    <property type="nucleotide sequence ID" value="XM_004340817.1"/>
</dbReference>
<evidence type="ECO:0000313" key="19">
    <source>
        <dbReference type="Proteomes" id="UP000011083"/>
    </source>
</evidence>
<dbReference type="PANTHER" id="PTHR13803">
    <property type="entry name" value="SEC24-RELATED PROTEIN"/>
    <property type="match status" value="1"/>
</dbReference>
<dbReference type="SUPFAM" id="SSF81811">
    <property type="entry name" value="Helical domain of Sec23/24"/>
    <property type="match status" value="1"/>
</dbReference>
<dbReference type="SUPFAM" id="SSF82754">
    <property type="entry name" value="C-terminal, gelsolin-like domain of Sec23/24"/>
    <property type="match status" value="1"/>
</dbReference>
<dbReference type="Gene3D" id="2.30.30.380">
    <property type="entry name" value="Zn-finger domain of Sec23/24"/>
    <property type="match status" value="1"/>
</dbReference>
<dbReference type="InterPro" id="IPR029006">
    <property type="entry name" value="ADF-H/Gelsolin-like_dom_sf"/>
</dbReference>
<feature type="region of interest" description="Disordered" evidence="12">
    <location>
        <begin position="1"/>
        <end position="137"/>
    </location>
</feature>
<keyword evidence="6" id="KW-0963">Cytoplasm</keyword>
<dbReference type="GO" id="GO:0006886">
    <property type="term" value="P:intracellular protein transport"/>
    <property type="evidence" value="ECO:0007669"/>
    <property type="project" value="InterPro"/>
</dbReference>
<dbReference type="GO" id="GO:0000149">
    <property type="term" value="F:SNARE binding"/>
    <property type="evidence" value="ECO:0007669"/>
    <property type="project" value="TreeGrafter"/>
</dbReference>
<feature type="domain" description="Sec23/Sec24 beta-sandwich" evidence="17">
    <location>
        <begin position="659"/>
        <end position="746"/>
    </location>
</feature>
<dbReference type="InterPro" id="IPR036465">
    <property type="entry name" value="vWFA_dom_sf"/>
</dbReference>
<dbReference type="AlphaFoldDB" id="L8GZW6"/>
<dbReference type="Gene3D" id="3.40.50.410">
    <property type="entry name" value="von Willebrand factor, type A domain"/>
    <property type="match status" value="1"/>
</dbReference>
<feature type="region of interest" description="Disordered" evidence="12">
    <location>
        <begin position="230"/>
        <end position="283"/>
    </location>
</feature>
<evidence type="ECO:0000256" key="10">
    <source>
        <dbReference type="ARBA" id="ARBA00023034"/>
    </source>
</evidence>
<sequence length="1016" mass="107809">MPTNDPAPSLGGSFPPLGGPGYGGSGGGGGVDQSGLGAGPVAPAPVPLYQVPAPLASTTAASPLSGAPVATTGVASPWGVPAYPVGQQPSGGGGVASPFAAGGPLVGAPPPHGGGGFSPSPPTAGPGSTGVVGGAGPAYPSLETPSLYSAYPETATLGFYGGSGGAPPPSGPPAGGPPLQPTGHPTTAGTAATGVARRHYPVPDFDAEGGPSSYDSALADVTQMAGSMHVSGGVQTGGAPGAGLYGGGPPQPARGLPVGPTGQQVAHPVTPPEDPSQKPDPESACPSCWMRMTVNAVPSTPALGQKAAIPLGCILQPMAPSDEHKIPVVNFGRTGIIRCRKCRAYINPFVNFLEGGRRWRCNLCDLVNETPNDYFSELDRNGRRKDWAERAELSKGCVEFVAPSEYMVRRPMPPTYFFVIDVSYYSVSSGMLQTLAETVKKTLDNLPDTERTNVGFITFDSSIHFYNLKPRMLVVSDVEDVFLPLPDDMLVNLKDSRSVVDTLLDRLPAMHAGTQNVESALGPALKAAWNVMRIVGGKMLLFLSRLPSVGFASLKMREDPKLLDPIVAAAAAALAGTDKEVALLKPDNQFYKDFALDCSRQQIAVDLFLFSPHYTDVATLSVLPQFTSGQTIYYPAYNAEKDAEKFAGDLTHVLTRETGWEAVMRVRATHGVKVSAHYGNLYIRSTDLMALPTVDSDKAFAVQLQVDSVKDPLNDRKYVSIQNALLYTTSQGERRIRVATVCLPVTSSLSDLFKFADVDAVVALTSKMAVEKVLMTKLSDARQAVLHKCIDILSVYRASFASAGTSSTQLVLPESLKLLPLYTLALIKHIALRSGADIKPDERSYHLALLRTLGVSDSICLLYPRLYQLNVMPAECGTVDEGGKVVLPPVNNLSSEKLDQSGIFLLDDGQYLLLWVGKLAAPEAVHALFGVPSLFGVDDALLKLVDQGNDFSQRVVAIVNALRASHPCHQKLYVVREGDPLEYRFFAHFVEDNSKTLPSYYEFLCQLQRQVQTRAK</sequence>
<dbReference type="SUPFAM" id="SSF82919">
    <property type="entry name" value="Zn-finger domain of Sec23/24"/>
    <property type="match status" value="1"/>
</dbReference>
<evidence type="ECO:0000256" key="12">
    <source>
        <dbReference type="SAM" id="MobiDB-lite"/>
    </source>
</evidence>
<dbReference type="GO" id="GO:0008270">
    <property type="term" value="F:zinc ion binding"/>
    <property type="evidence" value="ECO:0007669"/>
    <property type="project" value="InterPro"/>
</dbReference>
<dbReference type="GO" id="GO:0005789">
    <property type="term" value="C:endoplasmic reticulum membrane"/>
    <property type="evidence" value="ECO:0007669"/>
    <property type="project" value="UniProtKB-SubCell"/>
</dbReference>
<dbReference type="KEGG" id="acan:ACA1_151110"/>
<feature type="compositionally biased region" description="Low complexity" evidence="12">
    <location>
        <begin position="181"/>
        <end position="190"/>
    </location>
</feature>
<feature type="compositionally biased region" description="Gly residues" evidence="12">
    <location>
        <begin position="127"/>
        <end position="136"/>
    </location>
</feature>
<evidence type="ECO:0000256" key="8">
    <source>
        <dbReference type="ARBA" id="ARBA00022892"/>
    </source>
</evidence>
<dbReference type="InterPro" id="IPR036174">
    <property type="entry name" value="Znf_Sec23_Sec24_sf"/>
</dbReference>
<dbReference type="Pfam" id="PF04815">
    <property type="entry name" value="Sec23_helical"/>
    <property type="match status" value="1"/>
</dbReference>
<organism evidence="18 19">
    <name type="scientific">Acanthamoeba castellanii (strain ATCC 30010 / Neff)</name>
    <dbReference type="NCBI Taxonomy" id="1257118"/>
    <lineage>
        <taxon>Eukaryota</taxon>
        <taxon>Amoebozoa</taxon>
        <taxon>Discosea</taxon>
        <taxon>Longamoebia</taxon>
        <taxon>Centramoebida</taxon>
        <taxon>Acanthamoebidae</taxon>
        <taxon>Acanthamoeba</taxon>
    </lineage>
</organism>
<evidence type="ECO:0000259" key="13">
    <source>
        <dbReference type="Pfam" id="PF00626"/>
    </source>
</evidence>
<dbReference type="Proteomes" id="UP000011083">
    <property type="component" value="Unassembled WGS sequence"/>
</dbReference>
<keyword evidence="10" id="KW-0333">Golgi apparatus</keyword>
<dbReference type="GO" id="GO:0030127">
    <property type="term" value="C:COPII vesicle coat"/>
    <property type="evidence" value="ECO:0007669"/>
    <property type="project" value="InterPro"/>
</dbReference>
<dbReference type="Pfam" id="PF00626">
    <property type="entry name" value="Gelsolin"/>
    <property type="match status" value="1"/>
</dbReference>
<feature type="compositionally biased region" description="Pro residues" evidence="12">
    <location>
        <begin position="166"/>
        <end position="180"/>
    </location>
</feature>
<dbReference type="Gene3D" id="2.60.40.1670">
    <property type="entry name" value="beta-sandwich domain of Sec23/24"/>
    <property type="match status" value="1"/>
</dbReference>
<dbReference type="InterPro" id="IPR006895">
    <property type="entry name" value="Znf_Sec23_Sec24"/>
</dbReference>
<evidence type="ECO:0000259" key="16">
    <source>
        <dbReference type="Pfam" id="PF04815"/>
    </source>
</evidence>
<gene>
    <name evidence="18" type="ORF">ACA1_151110</name>
</gene>
<dbReference type="OrthoDB" id="49016at2759"/>
<dbReference type="EMBL" id="KB007942">
    <property type="protein sequence ID" value="ELR18809.1"/>
    <property type="molecule type" value="Genomic_DNA"/>
</dbReference>
<feature type="compositionally biased region" description="Gly residues" evidence="12">
    <location>
        <begin position="19"/>
        <end position="38"/>
    </location>
</feature>
<dbReference type="Pfam" id="PF04811">
    <property type="entry name" value="Sec23_trunk"/>
    <property type="match status" value="1"/>
</dbReference>
<keyword evidence="9" id="KW-0653">Protein transport</keyword>
<dbReference type="InterPro" id="IPR012990">
    <property type="entry name" value="Beta-sandwich_Sec23_24"/>
</dbReference>
<dbReference type="VEuPathDB" id="AmoebaDB:ACA1_151110"/>
<dbReference type="GO" id="GO:0090110">
    <property type="term" value="P:COPII-coated vesicle cargo loading"/>
    <property type="evidence" value="ECO:0007669"/>
    <property type="project" value="TreeGrafter"/>
</dbReference>
<dbReference type="InterPro" id="IPR036180">
    <property type="entry name" value="Gelsolin-like_dom_sf"/>
</dbReference>